<evidence type="ECO:0000256" key="1">
    <source>
        <dbReference type="SAM" id="MobiDB-lite"/>
    </source>
</evidence>
<dbReference type="PANTHER" id="PTHR38117">
    <property type="entry name" value="NACHT AND WD40 DOMAIN PROTEIN"/>
    <property type="match status" value="1"/>
</dbReference>
<dbReference type="InterPro" id="IPR055481">
    <property type="entry name" value="DUF7053"/>
</dbReference>
<evidence type="ECO:0000259" key="2">
    <source>
        <dbReference type="Pfam" id="PF23155"/>
    </source>
</evidence>
<organism evidence="3 4">
    <name type="scientific">Eutypa lata (strain UCR-EL1)</name>
    <name type="common">Grapevine dieback disease fungus</name>
    <name type="synonym">Eutypa armeniacae</name>
    <dbReference type="NCBI Taxonomy" id="1287681"/>
    <lineage>
        <taxon>Eukaryota</taxon>
        <taxon>Fungi</taxon>
        <taxon>Dikarya</taxon>
        <taxon>Ascomycota</taxon>
        <taxon>Pezizomycotina</taxon>
        <taxon>Sordariomycetes</taxon>
        <taxon>Xylariomycetidae</taxon>
        <taxon>Xylariales</taxon>
        <taxon>Diatrypaceae</taxon>
        <taxon>Eutypa</taxon>
    </lineage>
</organism>
<dbReference type="PANTHER" id="PTHR38117:SF2">
    <property type="entry name" value="NACHT AND WD40 DOMAIN PROTEIN"/>
    <property type="match status" value="1"/>
</dbReference>
<dbReference type="Pfam" id="PF23155">
    <property type="entry name" value="DUF7053"/>
    <property type="match status" value="1"/>
</dbReference>
<reference evidence="4" key="1">
    <citation type="journal article" date="2013" name="Genome Announc.">
        <title>Draft genome sequence of the grapevine dieback fungus Eutypa lata UCR-EL1.</title>
        <authorList>
            <person name="Blanco-Ulate B."/>
            <person name="Rolshausen P.E."/>
            <person name="Cantu D."/>
        </authorList>
    </citation>
    <scope>NUCLEOTIDE SEQUENCE [LARGE SCALE GENOMIC DNA]</scope>
    <source>
        <strain evidence="4">UCR-EL1</strain>
    </source>
</reference>
<name>M7SY82_EUTLA</name>
<sequence length="232" mass="24848">MSKRTVFTTVSPLPPDMTREAVLAFLHDHEALIDLNPLVIERHPVAGPPRHLLQPRQKQSGGGGGGGGGGASNPVVPEDEREGCAWWSLTDKIAHVPGEVTYAAAFHDLPDGVQTHVYAPLGTDIRERWSLGGTLPGEPPVPVEIGIGAPAQGLYVREDIDLRCNFLMAAFVKRTLMKAHGTLIERLVERVRKEAAAAAAATGTTSPSTSMQGSGQQNGRDAIWEQQQHYGS</sequence>
<feature type="region of interest" description="Disordered" evidence="1">
    <location>
        <begin position="198"/>
        <end position="232"/>
    </location>
</feature>
<protein>
    <recommendedName>
        <fullName evidence="2">DUF7053 domain-containing protein</fullName>
    </recommendedName>
</protein>
<dbReference type="HOGENOM" id="CLU_028035_3_1_1"/>
<accession>M7SY82</accession>
<dbReference type="STRING" id="1287681.M7SY82"/>
<evidence type="ECO:0000313" key="3">
    <source>
        <dbReference type="EMBL" id="EMR69252.1"/>
    </source>
</evidence>
<proteinExistence type="predicted"/>
<dbReference type="OrthoDB" id="3246050at2759"/>
<dbReference type="eggNOG" id="ENOG502S0IF">
    <property type="taxonomic scope" value="Eukaryota"/>
</dbReference>
<dbReference type="OMA" id="QTHCHAP"/>
<dbReference type="EMBL" id="KB706115">
    <property type="protein sequence ID" value="EMR69252.1"/>
    <property type="molecule type" value="Genomic_DNA"/>
</dbReference>
<feature type="compositionally biased region" description="Polar residues" evidence="1">
    <location>
        <begin position="202"/>
        <end position="232"/>
    </location>
</feature>
<feature type="domain" description="DUF7053" evidence="2">
    <location>
        <begin position="2"/>
        <end position="192"/>
    </location>
</feature>
<keyword evidence="4" id="KW-1185">Reference proteome</keyword>
<feature type="region of interest" description="Disordered" evidence="1">
    <location>
        <begin position="46"/>
        <end position="77"/>
    </location>
</feature>
<feature type="compositionally biased region" description="Gly residues" evidence="1">
    <location>
        <begin position="60"/>
        <end position="71"/>
    </location>
</feature>
<dbReference type="KEGG" id="ela:UCREL1_3738"/>
<gene>
    <name evidence="3" type="ORF">UCREL1_3738</name>
</gene>
<dbReference type="AlphaFoldDB" id="M7SY82"/>
<dbReference type="Proteomes" id="UP000012174">
    <property type="component" value="Unassembled WGS sequence"/>
</dbReference>
<evidence type="ECO:0000313" key="4">
    <source>
        <dbReference type="Proteomes" id="UP000012174"/>
    </source>
</evidence>